<gene>
    <name evidence="7" type="ORF">PhaeoP88_04539</name>
</gene>
<evidence type="ECO:0000256" key="1">
    <source>
        <dbReference type="ARBA" id="ARBA00004442"/>
    </source>
</evidence>
<comment type="subcellular location">
    <subcellularLocation>
        <location evidence="1">Cell outer membrane</location>
    </subcellularLocation>
</comment>
<dbReference type="InterPro" id="IPR010583">
    <property type="entry name" value="MipA"/>
</dbReference>
<accession>A0A2I7GT12</accession>
<proteinExistence type="inferred from homology"/>
<dbReference type="PANTHER" id="PTHR38776:SF1">
    <property type="entry name" value="MLTA-INTERACTING PROTEIN-RELATED"/>
    <property type="match status" value="1"/>
</dbReference>
<evidence type="ECO:0000256" key="5">
    <source>
        <dbReference type="ARBA" id="ARBA00023237"/>
    </source>
</evidence>
<dbReference type="Proteomes" id="UP000236447">
    <property type="component" value="Plasmid pP88_f"/>
</dbReference>
<reference evidence="7 8" key="2">
    <citation type="journal article" date="2017" name="Genome Biol. Evol.">
        <title>Trajectories and Drivers of Genome Evolution in Surface-Associated Marine Phaeobacter.</title>
        <authorList>
            <person name="Freese H.M."/>
            <person name="Sikorski J."/>
            <person name="Bunk B."/>
            <person name="Scheuner C."/>
            <person name="Meier-Kolthoff J.P."/>
            <person name="Sproer C."/>
            <person name="Gram L."/>
            <person name="Overmann J."/>
        </authorList>
    </citation>
    <scope>NUCLEOTIDE SEQUENCE [LARGE SCALE GENOMIC DNA]</scope>
    <source>
        <strain evidence="7 8">P88</strain>
        <plasmid evidence="8">pp88_f</plasmid>
    </source>
</reference>
<comment type="similarity">
    <text evidence="2">Belongs to the MipA/OmpV family.</text>
</comment>
<evidence type="ECO:0000313" key="7">
    <source>
        <dbReference type="EMBL" id="AUR01851.1"/>
    </source>
</evidence>
<protein>
    <submittedName>
        <fullName evidence="7">Putative outer membrane protein</fullName>
    </submittedName>
</protein>
<evidence type="ECO:0000256" key="4">
    <source>
        <dbReference type="ARBA" id="ARBA00023136"/>
    </source>
</evidence>
<dbReference type="AlphaFoldDB" id="A0A2I7GT12"/>
<keyword evidence="3 6" id="KW-0732">Signal</keyword>
<sequence precursor="true">MNFQRSAALVTACFLAGASGAAAEGLFANGQFTLGLGAFAASDLYKGEGTEAAALPFVSYDSDRLHVGWDGVAYHFLNGEDLEVSVRVGAGEKPDFPENKPLFAGLKRSTPIEAGFDFTYRFDGFYMAGSAMADVSNEHDGYHVEAKFGTEFQMGQLGVDIGAGARMRDGKLNNFLYGVSASEANAQRAAYDVGSTTEPFVDMTVIYPISDKVSVLGTVDYQLVDKKVHDSPLTNNKDRYSVGLGLIYSF</sequence>
<geneLocation type="plasmid" evidence="8">
    <name>pp88_f</name>
</geneLocation>
<dbReference type="PANTHER" id="PTHR38776">
    <property type="entry name" value="MLTA-INTERACTING PROTEIN-RELATED"/>
    <property type="match status" value="1"/>
</dbReference>
<feature type="signal peptide" evidence="6">
    <location>
        <begin position="1"/>
        <end position="23"/>
    </location>
</feature>
<evidence type="ECO:0000313" key="8">
    <source>
        <dbReference type="Proteomes" id="UP000236447"/>
    </source>
</evidence>
<keyword evidence="7" id="KW-0614">Plasmid</keyword>
<name>A0A2I7GT12_9RHOB</name>
<dbReference type="GO" id="GO:0009279">
    <property type="term" value="C:cell outer membrane"/>
    <property type="evidence" value="ECO:0007669"/>
    <property type="project" value="UniProtKB-SubCell"/>
</dbReference>
<evidence type="ECO:0000256" key="2">
    <source>
        <dbReference type="ARBA" id="ARBA00005722"/>
    </source>
</evidence>
<evidence type="ECO:0000256" key="3">
    <source>
        <dbReference type="ARBA" id="ARBA00022729"/>
    </source>
</evidence>
<keyword evidence="4" id="KW-0472">Membrane</keyword>
<dbReference type="EMBL" id="CP010731">
    <property type="protein sequence ID" value="AUR01851.1"/>
    <property type="molecule type" value="Genomic_DNA"/>
</dbReference>
<feature type="chain" id="PRO_5014399749" evidence="6">
    <location>
        <begin position="24"/>
        <end position="250"/>
    </location>
</feature>
<dbReference type="RefSeq" id="WP_102856152.1">
    <property type="nucleotide sequence ID" value="NZ_BSKP01000003.1"/>
</dbReference>
<dbReference type="Pfam" id="PF06629">
    <property type="entry name" value="MipA"/>
    <property type="match status" value="1"/>
</dbReference>
<dbReference type="SUPFAM" id="SSF56935">
    <property type="entry name" value="Porins"/>
    <property type="match status" value="1"/>
</dbReference>
<reference evidence="7 8" key="1">
    <citation type="journal article" date="2017" name="Front. Microbiol.">
        <title>Phaeobacter piscinae sp. nov., a species of the Roseobacter group and potential aquaculture probiont.</title>
        <authorList>
            <person name="Sonnenschein E.C."/>
            <person name="Phippen C.B.W."/>
            <person name="Nielsen K.F."/>
            <person name="Mateiu R.V."/>
            <person name="Melchiorsen J."/>
            <person name="Gram L."/>
            <person name="Overmann J."/>
            <person name="Freese H.M."/>
        </authorList>
    </citation>
    <scope>NUCLEOTIDE SEQUENCE [LARGE SCALE GENOMIC DNA]</scope>
    <source>
        <strain evidence="7 8">P88</strain>
        <plasmid evidence="8">pp88_f</plasmid>
    </source>
</reference>
<keyword evidence="5" id="KW-0998">Cell outer membrane</keyword>
<organism evidence="7 8">
    <name type="scientific">Phaeobacter inhibens</name>
    <dbReference type="NCBI Taxonomy" id="221822"/>
    <lineage>
        <taxon>Bacteria</taxon>
        <taxon>Pseudomonadati</taxon>
        <taxon>Pseudomonadota</taxon>
        <taxon>Alphaproteobacteria</taxon>
        <taxon>Rhodobacterales</taxon>
        <taxon>Roseobacteraceae</taxon>
        <taxon>Phaeobacter</taxon>
    </lineage>
</organism>
<evidence type="ECO:0000256" key="6">
    <source>
        <dbReference type="SAM" id="SignalP"/>
    </source>
</evidence>